<feature type="compositionally biased region" description="Polar residues" evidence="1">
    <location>
        <begin position="27"/>
        <end position="39"/>
    </location>
</feature>
<evidence type="ECO:0000256" key="1">
    <source>
        <dbReference type="SAM" id="MobiDB-lite"/>
    </source>
</evidence>
<feature type="region of interest" description="Disordered" evidence="1">
    <location>
        <begin position="1"/>
        <end position="41"/>
    </location>
</feature>
<name>A0A835QKU3_VANPL</name>
<evidence type="ECO:0000313" key="2">
    <source>
        <dbReference type="EMBL" id="KAG0473398.1"/>
    </source>
</evidence>
<accession>A0A835QKU3</accession>
<sequence>MWSPSRRGDPPPVGEHLLQDPIRASRRSNSNATEASQNLLPLERHPLADAFAAKNLTADEMVTLRRALHRRHPLQPFRKPDLQLQLADGAPYAERRLRAALLQRAPFNTSSLGNMTVLSILITPQMPNVLRRGGCRWCVHSDAQRC</sequence>
<proteinExistence type="predicted"/>
<comment type="caution">
    <text evidence="2">The sequence shown here is derived from an EMBL/GenBank/DDBJ whole genome shotgun (WGS) entry which is preliminary data.</text>
</comment>
<gene>
    <name evidence="2" type="ORF">HPP92_015255</name>
</gene>
<dbReference type="Proteomes" id="UP000636800">
    <property type="component" value="Chromosome 7"/>
</dbReference>
<dbReference type="OrthoDB" id="787137at2759"/>
<reference evidence="2 3" key="1">
    <citation type="journal article" date="2020" name="Nat. Food">
        <title>A phased Vanilla planifolia genome enables genetic improvement of flavour and production.</title>
        <authorList>
            <person name="Hasing T."/>
            <person name="Tang H."/>
            <person name="Brym M."/>
            <person name="Khazi F."/>
            <person name="Huang T."/>
            <person name="Chambers A.H."/>
        </authorList>
    </citation>
    <scope>NUCLEOTIDE SEQUENCE [LARGE SCALE GENOMIC DNA]</scope>
    <source>
        <tissue evidence="2">Leaf</tissue>
    </source>
</reference>
<keyword evidence="3" id="KW-1185">Reference proteome</keyword>
<dbReference type="EMBL" id="JADCNL010000007">
    <property type="protein sequence ID" value="KAG0473398.1"/>
    <property type="molecule type" value="Genomic_DNA"/>
</dbReference>
<dbReference type="AlphaFoldDB" id="A0A835QKU3"/>
<organism evidence="2 3">
    <name type="scientific">Vanilla planifolia</name>
    <name type="common">Vanilla</name>
    <dbReference type="NCBI Taxonomy" id="51239"/>
    <lineage>
        <taxon>Eukaryota</taxon>
        <taxon>Viridiplantae</taxon>
        <taxon>Streptophyta</taxon>
        <taxon>Embryophyta</taxon>
        <taxon>Tracheophyta</taxon>
        <taxon>Spermatophyta</taxon>
        <taxon>Magnoliopsida</taxon>
        <taxon>Liliopsida</taxon>
        <taxon>Asparagales</taxon>
        <taxon>Orchidaceae</taxon>
        <taxon>Vanilloideae</taxon>
        <taxon>Vanilleae</taxon>
        <taxon>Vanilla</taxon>
    </lineage>
</organism>
<protein>
    <submittedName>
        <fullName evidence="2">Uncharacterized protein</fullName>
    </submittedName>
</protein>
<evidence type="ECO:0000313" key="3">
    <source>
        <dbReference type="Proteomes" id="UP000636800"/>
    </source>
</evidence>